<feature type="domain" description="PAS" evidence="1">
    <location>
        <begin position="43"/>
        <end position="114"/>
    </location>
</feature>
<dbReference type="CDD" id="cd00130">
    <property type="entry name" value="PAS"/>
    <property type="match status" value="1"/>
</dbReference>
<dbReference type="CDD" id="cd01949">
    <property type="entry name" value="GGDEF"/>
    <property type="match status" value="1"/>
</dbReference>
<dbReference type="Pfam" id="PF00990">
    <property type="entry name" value="GGDEF"/>
    <property type="match status" value="1"/>
</dbReference>
<dbReference type="Gene3D" id="3.30.450.20">
    <property type="entry name" value="PAS domain"/>
    <property type="match status" value="1"/>
</dbReference>
<protein>
    <submittedName>
        <fullName evidence="3">Diguanylate cyclase/phosphodiesterase (GGDEF &amp; EAL domains) with PAS/PAC sensor(S)</fullName>
    </submittedName>
</protein>
<dbReference type="PANTHER" id="PTHR44757:SF2">
    <property type="entry name" value="BIOFILM ARCHITECTURE MAINTENANCE PROTEIN MBAA"/>
    <property type="match status" value="1"/>
</dbReference>
<reference evidence="3" key="1">
    <citation type="submission" date="2016-10" db="EMBL/GenBank/DDBJ databases">
        <authorList>
            <person name="de Groot N.N."/>
        </authorList>
    </citation>
    <scope>NUCLEOTIDE SEQUENCE</scope>
</reference>
<dbReference type="NCBIfam" id="TIGR00254">
    <property type="entry name" value="GGDEF"/>
    <property type="match status" value="1"/>
</dbReference>
<accession>A0A1W1D6C5</accession>
<dbReference type="InterPro" id="IPR000160">
    <property type="entry name" value="GGDEF_dom"/>
</dbReference>
<dbReference type="PANTHER" id="PTHR44757">
    <property type="entry name" value="DIGUANYLATE CYCLASE DGCP"/>
    <property type="match status" value="1"/>
</dbReference>
<evidence type="ECO:0000259" key="1">
    <source>
        <dbReference type="PROSITE" id="PS50112"/>
    </source>
</evidence>
<proteinExistence type="predicted"/>
<evidence type="ECO:0000259" key="2">
    <source>
        <dbReference type="PROSITE" id="PS50887"/>
    </source>
</evidence>
<organism evidence="3">
    <name type="scientific">hydrothermal vent metagenome</name>
    <dbReference type="NCBI Taxonomy" id="652676"/>
    <lineage>
        <taxon>unclassified sequences</taxon>
        <taxon>metagenomes</taxon>
        <taxon>ecological metagenomes</taxon>
    </lineage>
</organism>
<dbReference type="Pfam" id="PF13426">
    <property type="entry name" value="PAS_9"/>
    <property type="match status" value="1"/>
</dbReference>
<dbReference type="InterPro" id="IPR035965">
    <property type="entry name" value="PAS-like_dom_sf"/>
</dbReference>
<dbReference type="PROSITE" id="PS50112">
    <property type="entry name" value="PAS"/>
    <property type="match status" value="1"/>
</dbReference>
<dbReference type="SUPFAM" id="SSF55073">
    <property type="entry name" value="Nucleotide cyclase"/>
    <property type="match status" value="1"/>
</dbReference>
<dbReference type="InterPro" id="IPR029787">
    <property type="entry name" value="Nucleotide_cyclase"/>
</dbReference>
<dbReference type="InterPro" id="IPR043128">
    <property type="entry name" value="Rev_trsase/Diguanyl_cyclase"/>
</dbReference>
<dbReference type="NCBIfam" id="TIGR00229">
    <property type="entry name" value="sensory_box"/>
    <property type="match status" value="1"/>
</dbReference>
<dbReference type="EMBL" id="FPHP01000048">
    <property type="protein sequence ID" value="SFV75946.1"/>
    <property type="molecule type" value="Genomic_DNA"/>
</dbReference>
<dbReference type="SMART" id="SM00267">
    <property type="entry name" value="GGDEF"/>
    <property type="match status" value="1"/>
</dbReference>
<dbReference type="PROSITE" id="PS50887">
    <property type="entry name" value="GGDEF"/>
    <property type="match status" value="1"/>
</dbReference>
<name>A0A1W1D6C5_9ZZZZ</name>
<evidence type="ECO:0000313" key="3">
    <source>
        <dbReference type="EMBL" id="SFV75946.1"/>
    </source>
</evidence>
<sequence length="345" mass="39731">MGDELEKKVTRLERKVKAFEQTFQQQNLIAQKYNEALLALQEKEQFLSTVIESNKNAIIAINQHHIVTIYNQSAEKMFGYSKEEMLHKNSLKKIIPPYLQERHLKAIEEFIERSKGNSVSTHYHKVEGQKKDGIIFPIRIGFGTTIYNDGDIVIVANIEDLSDKENIVREKEIMKYRANHDVLTSLPNRLMLQERLKEIVLQQKNGGTGFALLYIDLDKFKAINDTLGHDYGDEVLKIAAKRMSNTIREEDLVVRLGGDEFIIILQHLTNKDVIKKLVVKILNTIEEKIRINHHILSISASIGVAIFPNDGKNEIELMKNADDAMYDAKQSTTYNFIFYDELKKV</sequence>
<dbReference type="AlphaFoldDB" id="A0A1W1D6C5"/>
<feature type="domain" description="GGDEF" evidence="2">
    <location>
        <begin position="208"/>
        <end position="341"/>
    </location>
</feature>
<gene>
    <name evidence="3" type="ORF">MNB_SM-3-876</name>
</gene>
<dbReference type="Gene3D" id="3.30.70.270">
    <property type="match status" value="1"/>
</dbReference>
<dbReference type="FunFam" id="3.30.70.270:FF:000001">
    <property type="entry name" value="Diguanylate cyclase domain protein"/>
    <property type="match status" value="1"/>
</dbReference>
<dbReference type="InterPro" id="IPR000014">
    <property type="entry name" value="PAS"/>
</dbReference>
<dbReference type="InterPro" id="IPR052155">
    <property type="entry name" value="Biofilm_reg_signaling"/>
</dbReference>
<dbReference type="SUPFAM" id="SSF55785">
    <property type="entry name" value="PYP-like sensor domain (PAS domain)"/>
    <property type="match status" value="1"/>
</dbReference>
<dbReference type="SMART" id="SM00091">
    <property type="entry name" value="PAS"/>
    <property type="match status" value="1"/>
</dbReference>